<reference evidence="2 3" key="1">
    <citation type="submission" date="2014-02" db="EMBL/GenBank/DDBJ databases">
        <title>The small core and large imbalanced accessory genome model reveals a collaborative survival strategy of Sorangium cellulosum strains in nature.</title>
        <authorList>
            <person name="Han K."/>
            <person name="Peng R."/>
            <person name="Blom J."/>
            <person name="Li Y.-Z."/>
        </authorList>
    </citation>
    <scope>NUCLEOTIDE SEQUENCE [LARGE SCALE GENOMIC DNA]</scope>
    <source>
        <strain evidence="2 3">So0008-312</strain>
    </source>
</reference>
<dbReference type="AlphaFoldDB" id="A0A150QWL8"/>
<gene>
    <name evidence="2" type="ORF">BE15_48080</name>
</gene>
<comment type="caution">
    <text evidence="2">The sequence shown here is derived from an EMBL/GenBank/DDBJ whole genome shotgun (WGS) entry which is preliminary data.</text>
</comment>
<name>A0A150QWL8_SORCE</name>
<feature type="domain" description="Beta-ketoacyl synthase-like N-terminal" evidence="1">
    <location>
        <begin position="17"/>
        <end position="167"/>
    </location>
</feature>
<dbReference type="RefSeq" id="WP_061606362.1">
    <property type="nucleotide sequence ID" value="NZ_JEMA01000264.1"/>
</dbReference>
<dbReference type="Proteomes" id="UP000075260">
    <property type="component" value="Unassembled WGS sequence"/>
</dbReference>
<dbReference type="SUPFAM" id="SSF53901">
    <property type="entry name" value="Thiolase-like"/>
    <property type="match status" value="1"/>
</dbReference>
<evidence type="ECO:0000313" key="2">
    <source>
        <dbReference type="EMBL" id="KYF72429.1"/>
    </source>
</evidence>
<evidence type="ECO:0000313" key="3">
    <source>
        <dbReference type="Proteomes" id="UP000075260"/>
    </source>
</evidence>
<protein>
    <recommendedName>
        <fullName evidence="1">Beta-ketoacyl synthase-like N-terminal domain-containing protein</fullName>
    </recommendedName>
</protein>
<dbReference type="Gene3D" id="3.40.47.10">
    <property type="match status" value="1"/>
</dbReference>
<dbReference type="Pfam" id="PF00109">
    <property type="entry name" value="ketoacyl-synt"/>
    <property type="match status" value="1"/>
</dbReference>
<dbReference type="InterPro" id="IPR016039">
    <property type="entry name" value="Thiolase-like"/>
</dbReference>
<evidence type="ECO:0000259" key="1">
    <source>
        <dbReference type="Pfam" id="PF00109"/>
    </source>
</evidence>
<sequence length="296" mass="31168">MTLVTGLASVVLSPGEPCDPSPFLREKKSKKYLGLQDALAVVSAGRALAAAGLAASPPGERTGLYLAVGYIPFLERDIAPVLEGSLDERGDFSPARFGAEGYTRAHPLLAFRCLPNMPAYHVAANFGIEGPYAVLYPSAGQLYVALEEAALALDRGEVDVALVVGVAHQRNYLVEHHMRRIDDPVPADRLLDASATVVLERADHAARRGARALGELASVEVAYAPFDPLARAPAKRETVAVAGASAAPVEGGAELGPASPLVALARAWEGGAVEVVHRLEGRDGITAESRWIRRAS</sequence>
<accession>A0A150QWL8</accession>
<organism evidence="2 3">
    <name type="scientific">Sorangium cellulosum</name>
    <name type="common">Polyangium cellulosum</name>
    <dbReference type="NCBI Taxonomy" id="56"/>
    <lineage>
        <taxon>Bacteria</taxon>
        <taxon>Pseudomonadati</taxon>
        <taxon>Myxococcota</taxon>
        <taxon>Polyangia</taxon>
        <taxon>Polyangiales</taxon>
        <taxon>Polyangiaceae</taxon>
        <taxon>Sorangium</taxon>
    </lineage>
</organism>
<dbReference type="EMBL" id="JEMA01000264">
    <property type="protein sequence ID" value="KYF72429.1"/>
    <property type="molecule type" value="Genomic_DNA"/>
</dbReference>
<proteinExistence type="predicted"/>
<dbReference type="GO" id="GO:0016746">
    <property type="term" value="F:acyltransferase activity"/>
    <property type="evidence" value="ECO:0007669"/>
    <property type="project" value="InterPro"/>
</dbReference>
<dbReference type="InterPro" id="IPR014030">
    <property type="entry name" value="Ketoacyl_synth_N"/>
</dbReference>
<dbReference type="OrthoDB" id="416758at2"/>